<evidence type="ECO:0000256" key="1">
    <source>
        <dbReference type="ARBA" id="ARBA00009427"/>
    </source>
</evidence>
<dbReference type="SUPFAM" id="SSF52540">
    <property type="entry name" value="P-loop containing nucleoside triphosphate hydrolases"/>
    <property type="match status" value="1"/>
</dbReference>
<evidence type="ECO:0000256" key="9">
    <source>
        <dbReference type="SAM" id="MobiDB-lite"/>
    </source>
</evidence>
<dbReference type="Pfam" id="PF02224">
    <property type="entry name" value="Cytidylate_kin"/>
    <property type="match status" value="1"/>
</dbReference>
<dbReference type="GO" id="GO:0005524">
    <property type="term" value="F:ATP binding"/>
    <property type="evidence" value="ECO:0007669"/>
    <property type="project" value="UniProtKB-KW"/>
</dbReference>
<sequence>MYRAVTQAAIDRGVPLDDAVAVAEVARNVAIRVADGRTTVNGVDVSDSIRGAVVTSGVSTVAANSEVRRLMRDLQRAWGDERVGGVIEGRDIGTVVFPDASLKVYLTASARVRAKRRVGEVGGDVDEMERAIIERDHKDSSRSDSPLTTSSDSVIVDTGNRSVDDVVEEIVRMLQSRRGSERA</sequence>
<dbReference type="GO" id="GO:0006139">
    <property type="term" value="P:nucleobase-containing compound metabolic process"/>
    <property type="evidence" value="ECO:0007669"/>
    <property type="project" value="InterPro"/>
</dbReference>
<gene>
    <name evidence="11" type="ORF">UFOPK1722_00318</name>
</gene>
<protein>
    <recommendedName>
        <fullName evidence="2">(d)CMP kinase</fullName>
        <ecNumber evidence="2">2.7.4.25</ecNumber>
    </recommendedName>
</protein>
<comment type="similarity">
    <text evidence="1">Belongs to the cytidylate kinase family. Type 1 subfamily.</text>
</comment>
<feature type="compositionally biased region" description="Basic and acidic residues" evidence="9">
    <location>
        <begin position="133"/>
        <end position="142"/>
    </location>
</feature>
<evidence type="ECO:0000256" key="2">
    <source>
        <dbReference type="ARBA" id="ARBA00012906"/>
    </source>
</evidence>
<dbReference type="Gene3D" id="3.40.50.300">
    <property type="entry name" value="P-loop containing nucleotide triphosphate hydrolases"/>
    <property type="match status" value="1"/>
</dbReference>
<feature type="region of interest" description="Disordered" evidence="9">
    <location>
        <begin position="133"/>
        <end position="156"/>
    </location>
</feature>
<evidence type="ECO:0000259" key="10">
    <source>
        <dbReference type="Pfam" id="PF02224"/>
    </source>
</evidence>
<keyword evidence="6" id="KW-0067">ATP-binding</keyword>
<evidence type="ECO:0000256" key="7">
    <source>
        <dbReference type="ARBA" id="ARBA00047615"/>
    </source>
</evidence>
<proteinExistence type="inferred from homology"/>
<dbReference type="CDD" id="cd02020">
    <property type="entry name" value="CMPK"/>
    <property type="match status" value="1"/>
</dbReference>
<dbReference type="InterPro" id="IPR027417">
    <property type="entry name" value="P-loop_NTPase"/>
</dbReference>
<feature type="compositionally biased region" description="Low complexity" evidence="9">
    <location>
        <begin position="143"/>
        <end position="153"/>
    </location>
</feature>
<dbReference type="EC" id="2.7.4.25" evidence="2"/>
<feature type="domain" description="Cytidylate kinase" evidence="10">
    <location>
        <begin position="1"/>
        <end position="175"/>
    </location>
</feature>
<dbReference type="AlphaFoldDB" id="A0A6J6E486"/>
<name>A0A6J6E486_9ZZZZ</name>
<keyword evidence="4" id="KW-0547">Nucleotide-binding</keyword>
<evidence type="ECO:0000256" key="8">
    <source>
        <dbReference type="ARBA" id="ARBA00048478"/>
    </source>
</evidence>
<dbReference type="InterPro" id="IPR011994">
    <property type="entry name" value="Cytidylate_kinase_dom"/>
</dbReference>
<evidence type="ECO:0000256" key="3">
    <source>
        <dbReference type="ARBA" id="ARBA00022679"/>
    </source>
</evidence>
<evidence type="ECO:0000256" key="4">
    <source>
        <dbReference type="ARBA" id="ARBA00022741"/>
    </source>
</evidence>
<dbReference type="NCBIfam" id="TIGR00017">
    <property type="entry name" value="cmk"/>
    <property type="match status" value="1"/>
</dbReference>
<dbReference type="GO" id="GO:0036431">
    <property type="term" value="F:dCMP kinase activity"/>
    <property type="evidence" value="ECO:0007669"/>
    <property type="project" value="InterPro"/>
</dbReference>
<dbReference type="EMBL" id="CAEZTS010000016">
    <property type="protein sequence ID" value="CAB4570099.1"/>
    <property type="molecule type" value="Genomic_DNA"/>
</dbReference>
<keyword evidence="3" id="KW-0808">Transferase</keyword>
<evidence type="ECO:0000256" key="6">
    <source>
        <dbReference type="ARBA" id="ARBA00022840"/>
    </source>
</evidence>
<evidence type="ECO:0000313" key="11">
    <source>
        <dbReference type="EMBL" id="CAB4570099.1"/>
    </source>
</evidence>
<evidence type="ECO:0000256" key="5">
    <source>
        <dbReference type="ARBA" id="ARBA00022777"/>
    </source>
</evidence>
<keyword evidence="5" id="KW-0418">Kinase</keyword>
<dbReference type="InterPro" id="IPR003136">
    <property type="entry name" value="Cytidylate_kin"/>
</dbReference>
<accession>A0A6J6E486</accession>
<organism evidence="11">
    <name type="scientific">freshwater metagenome</name>
    <dbReference type="NCBI Taxonomy" id="449393"/>
    <lineage>
        <taxon>unclassified sequences</taxon>
        <taxon>metagenomes</taxon>
        <taxon>ecological metagenomes</taxon>
    </lineage>
</organism>
<reference evidence="11" key="1">
    <citation type="submission" date="2020-05" db="EMBL/GenBank/DDBJ databases">
        <authorList>
            <person name="Chiriac C."/>
            <person name="Salcher M."/>
            <person name="Ghai R."/>
            <person name="Kavagutti S V."/>
        </authorList>
    </citation>
    <scope>NUCLEOTIDE SEQUENCE</scope>
</reference>
<comment type="catalytic activity">
    <reaction evidence="8">
        <text>CMP + ATP = CDP + ADP</text>
        <dbReference type="Rhea" id="RHEA:11600"/>
        <dbReference type="ChEBI" id="CHEBI:30616"/>
        <dbReference type="ChEBI" id="CHEBI:58069"/>
        <dbReference type="ChEBI" id="CHEBI:60377"/>
        <dbReference type="ChEBI" id="CHEBI:456216"/>
        <dbReference type="EC" id="2.7.4.25"/>
    </reaction>
</comment>
<comment type="catalytic activity">
    <reaction evidence="7">
        <text>dCMP + ATP = dCDP + ADP</text>
        <dbReference type="Rhea" id="RHEA:25094"/>
        <dbReference type="ChEBI" id="CHEBI:30616"/>
        <dbReference type="ChEBI" id="CHEBI:57566"/>
        <dbReference type="ChEBI" id="CHEBI:58593"/>
        <dbReference type="ChEBI" id="CHEBI:456216"/>
        <dbReference type="EC" id="2.7.4.25"/>
    </reaction>
</comment>